<feature type="region of interest" description="Disordered" evidence="1">
    <location>
        <begin position="1"/>
        <end position="20"/>
    </location>
</feature>
<protein>
    <submittedName>
        <fullName evidence="2">Uncharacterized protein</fullName>
    </submittedName>
</protein>
<dbReference type="AlphaFoldDB" id="A0A3S1CIF4"/>
<accession>A0A3S1CIF4</accession>
<evidence type="ECO:0000313" key="3">
    <source>
        <dbReference type="Proteomes" id="UP000271624"/>
    </source>
</evidence>
<reference evidence="2" key="1">
    <citation type="submission" date="2018-12" db="EMBL/GenBank/DDBJ databases">
        <authorList>
            <person name="Will S."/>
            <person name="Neumann-Schaal M."/>
            <person name="Henke P."/>
        </authorList>
    </citation>
    <scope>NUCLEOTIDE SEQUENCE</scope>
    <source>
        <strain evidence="2">PCC 7102</strain>
    </source>
</reference>
<dbReference type="OrthoDB" id="514289at2"/>
<reference evidence="2" key="2">
    <citation type="journal article" date="2019" name="Genome Biol. Evol.">
        <title>Day and night: Metabolic profiles and evolutionary relationships of six axenic non-marine cyanobacteria.</title>
        <authorList>
            <person name="Will S.E."/>
            <person name="Henke P."/>
            <person name="Boedeker C."/>
            <person name="Huang S."/>
            <person name="Brinkmann H."/>
            <person name="Rohde M."/>
            <person name="Jarek M."/>
            <person name="Friedl T."/>
            <person name="Seufert S."/>
            <person name="Schumacher M."/>
            <person name="Overmann J."/>
            <person name="Neumann-Schaal M."/>
            <person name="Petersen J."/>
        </authorList>
    </citation>
    <scope>NUCLEOTIDE SEQUENCE [LARGE SCALE GENOMIC DNA]</scope>
    <source>
        <strain evidence="2">PCC 7102</strain>
    </source>
</reference>
<dbReference type="RefSeq" id="WP_127087659.1">
    <property type="nucleotide sequence ID" value="NZ_RSCL01000065.1"/>
</dbReference>
<dbReference type="Proteomes" id="UP000271624">
    <property type="component" value="Unassembled WGS sequence"/>
</dbReference>
<evidence type="ECO:0000256" key="1">
    <source>
        <dbReference type="SAM" id="MobiDB-lite"/>
    </source>
</evidence>
<comment type="caution">
    <text evidence="2">The sequence shown here is derived from an EMBL/GenBank/DDBJ whole genome shotgun (WGS) entry which is preliminary data.</text>
</comment>
<organism evidence="2 3">
    <name type="scientific">Dulcicalothrix desertica PCC 7102</name>
    <dbReference type="NCBI Taxonomy" id="232991"/>
    <lineage>
        <taxon>Bacteria</taxon>
        <taxon>Bacillati</taxon>
        <taxon>Cyanobacteriota</taxon>
        <taxon>Cyanophyceae</taxon>
        <taxon>Nostocales</taxon>
        <taxon>Calotrichaceae</taxon>
        <taxon>Dulcicalothrix</taxon>
    </lineage>
</organism>
<gene>
    <name evidence="2" type="ORF">DSM106972_097640</name>
</gene>
<name>A0A3S1CIF4_9CYAN</name>
<keyword evidence="3" id="KW-1185">Reference proteome</keyword>
<dbReference type="EMBL" id="RSCL01000065">
    <property type="protein sequence ID" value="RUS93016.1"/>
    <property type="molecule type" value="Genomic_DNA"/>
</dbReference>
<proteinExistence type="predicted"/>
<sequence length="104" mass="12155">MTQLSQPRRTNLPRKPIPPEELLRRRQLRDDLAARCRVIFERVRPSLIDAHYNWYIAIDPDTEEYIVDPTFDGITKKVVSSYGYSNEPKLTMFRLNDTGSCGKI</sequence>
<evidence type="ECO:0000313" key="2">
    <source>
        <dbReference type="EMBL" id="RUS93016.1"/>
    </source>
</evidence>